<dbReference type="Proteomes" id="UP000053236">
    <property type="component" value="Unassembled WGS sequence"/>
</dbReference>
<reference evidence="2 4" key="3">
    <citation type="submission" date="2013-11" db="EMBL/GenBank/DDBJ databases">
        <title>The Genome Sequence of Phytophthora parasitica CJ05E6.</title>
        <authorList>
            <consortium name="The Broad Institute Genomics Platform"/>
            <person name="Russ C."/>
            <person name="Tyler B."/>
            <person name="Panabieres F."/>
            <person name="Shan W."/>
            <person name="Tripathy S."/>
            <person name="Grunwald N."/>
            <person name="Machado M."/>
            <person name="Johnson C.S."/>
            <person name="Arredondo F."/>
            <person name="Hong C."/>
            <person name="Coffey M."/>
            <person name="Young S.K."/>
            <person name="Zeng Q."/>
            <person name="Gargeya S."/>
            <person name="Fitzgerald M."/>
            <person name="Abouelleil A."/>
            <person name="Alvarado L."/>
            <person name="Chapman S.B."/>
            <person name="Gainer-Dewar J."/>
            <person name="Goldberg J."/>
            <person name="Griggs A."/>
            <person name="Gujja S."/>
            <person name="Hansen M."/>
            <person name="Howarth C."/>
            <person name="Imamovic A."/>
            <person name="Ireland A."/>
            <person name="Larimer J."/>
            <person name="McCowan C."/>
            <person name="Murphy C."/>
            <person name="Pearson M."/>
            <person name="Poon T.W."/>
            <person name="Priest M."/>
            <person name="Roberts A."/>
            <person name="Saif S."/>
            <person name="Shea T."/>
            <person name="Sykes S."/>
            <person name="Wortman J."/>
            <person name="Nusbaum C."/>
            <person name="Birren B."/>
        </authorList>
    </citation>
    <scope>NUCLEOTIDE SEQUENCE [LARGE SCALE GENOMIC DNA]</scope>
    <source>
        <strain evidence="2 4">CJ05E6</strain>
    </source>
</reference>
<proteinExistence type="predicted"/>
<protein>
    <submittedName>
        <fullName evidence="2">Uncharacterized protein</fullName>
    </submittedName>
</protein>
<dbReference type="Proteomes" id="UP000054423">
    <property type="component" value="Unassembled WGS sequence"/>
</dbReference>
<dbReference type="Proteomes" id="UP000053864">
    <property type="component" value="Unassembled WGS sequence"/>
</dbReference>
<reference evidence="3" key="1">
    <citation type="submission" date="2013-11" db="EMBL/GenBank/DDBJ databases">
        <title>The Genome Sequence of Phytophthora parasitica CHvinca01.</title>
        <authorList>
            <consortium name="The Broad Institute Genomics Platform"/>
            <person name="Russ C."/>
            <person name="Tyler B."/>
            <person name="Panabieres F."/>
            <person name="Shan W."/>
            <person name="Tripathy S."/>
            <person name="Grunwald N."/>
            <person name="Machado M."/>
            <person name="Johnson C.S."/>
            <person name="Arredondo F."/>
            <person name="Hong C."/>
            <person name="Coffey M."/>
            <person name="Young S.K."/>
            <person name="Zeng Q."/>
            <person name="Gargeya S."/>
            <person name="Fitzgerald M."/>
            <person name="Abouelleil A."/>
            <person name="Alvarado L."/>
            <person name="Chapman S.B."/>
            <person name="Gainer-Dewar J."/>
            <person name="Goldberg J."/>
            <person name="Griggs A."/>
            <person name="Gujja S."/>
            <person name="Hansen M."/>
            <person name="Howarth C."/>
            <person name="Imamovic A."/>
            <person name="Ireland A."/>
            <person name="Larimer J."/>
            <person name="McCowan C."/>
            <person name="Murphy C."/>
            <person name="Pearson M."/>
            <person name="Poon T.W."/>
            <person name="Priest M."/>
            <person name="Roberts A."/>
            <person name="Saif S."/>
            <person name="Shea T."/>
            <person name="Sykes S."/>
            <person name="Wortman J."/>
            <person name="Nusbaum C."/>
            <person name="Birren B."/>
        </authorList>
    </citation>
    <scope>NUCLEOTIDE SEQUENCE [LARGE SCALE GENOMIC DNA]</scope>
    <source>
        <strain evidence="3">CHvinca01</strain>
    </source>
</reference>
<name>W2J6D7_PHYNI</name>
<evidence type="ECO:0000313" key="1">
    <source>
        <dbReference type="EMBL" id="ETK87883.1"/>
    </source>
</evidence>
<evidence type="ECO:0000313" key="4">
    <source>
        <dbReference type="Proteomes" id="UP000053864"/>
    </source>
</evidence>
<dbReference type="EMBL" id="KI686056">
    <property type="protein sequence ID" value="ETK87883.1"/>
    <property type="molecule type" value="Genomic_DNA"/>
</dbReference>
<dbReference type="EMBL" id="KI672677">
    <property type="protein sequence ID" value="ETL41302.1"/>
    <property type="molecule type" value="Genomic_DNA"/>
</dbReference>
<sequence length="35" mass="3880">MTSVKRSKWPASSRVSRATSLQLSVLSSVRGTRCR</sequence>
<accession>W2J6D7</accession>
<organism evidence="2 4">
    <name type="scientific">Phytophthora nicotianae</name>
    <name type="common">Potato buckeye rot agent</name>
    <name type="synonym">Phytophthora parasitica</name>
    <dbReference type="NCBI Taxonomy" id="4792"/>
    <lineage>
        <taxon>Eukaryota</taxon>
        <taxon>Sar</taxon>
        <taxon>Stramenopiles</taxon>
        <taxon>Oomycota</taxon>
        <taxon>Peronosporomycetes</taxon>
        <taxon>Peronosporales</taxon>
        <taxon>Peronosporaceae</taxon>
        <taxon>Phytophthora</taxon>
    </lineage>
</organism>
<dbReference type="AlphaFoldDB" id="W2J6D7"/>
<dbReference type="EMBL" id="KI679396">
    <property type="protein sequence ID" value="ETL94469.1"/>
    <property type="molecule type" value="Genomic_DNA"/>
</dbReference>
<reference evidence="1" key="2">
    <citation type="submission" date="2013-11" db="EMBL/GenBank/DDBJ databases">
        <title>The Genome Sequence of Phytophthora parasitica CJ02B3.</title>
        <authorList>
            <consortium name="The Broad Institute Genomics Platform"/>
            <person name="Russ C."/>
            <person name="Tyler B."/>
            <person name="Panabieres F."/>
            <person name="Shan W."/>
            <person name="Tripathy S."/>
            <person name="Grunwald N."/>
            <person name="Machado M."/>
            <person name="Johnson C.S."/>
            <person name="Arredondo F."/>
            <person name="Hong C."/>
            <person name="Coffey M."/>
            <person name="Young S.K."/>
            <person name="Zeng Q."/>
            <person name="Gargeya S."/>
            <person name="Fitzgerald M."/>
            <person name="Abouelleil A."/>
            <person name="Alvarado L."/>
            <person name="Chapman S.B."/>
            <person name="Gainer-Dewar J."/>
            <person name="Goldberg J."/>
            <person name="Griggs A."/>
            <person name="Gujja S."/>
            <person name="Hansen M."/>
            <person name="Howarth C."/>
            <person name="Imamovic A."/>
            <person name="Ireland A."/>
            <person name="Larimer J."/>
            <person name="McCowan C."/>
            <person name="Murphy C."/>
            <person name="Pearson M."/>
            <person name="Poon T.W."/>
            <person name="Priest M."/>
            <person name="Roberts A."/>
            <person name="Saif S."/>
            <person name="Shea T."/>
            <person name="Sykes S."/>
            <person name="Wortman J."/>
            <person name="Nusbaum C."/>
            <person name="Birren B."/>
        </authorList>
    </citation>
    <scope>NUCLEOTIDE SEQUENCE [LARGE SCALE GENOMIC DNA]</scope>
    <source>
        <strain evidence="1">CJ02B3</strain>
    </source>
</reference>
<evidence type="ECO:0000313" key="2">
    <source>
        <dbReference type="EMBL" id="ETL41302.1"/>
    </source>
</evidence>
<evidence type="ECO:0000313" key="3">
    <source>
        <dbReference type="EMBL" id="ETL94469.1"/>
    </source>
</evidence>
<gene>
    <name evidence="1" type="ORF">L915_07750</name>
    <name evidence="2" type="ORF">L916_07679</name>
    <name evidence="3" type="ORF">L917_07563</name>
</gene>